<gene>
    <name evidence="4" type="ORF">ABT39_MTgene4043</name>
</gene>
<keyword evidence="2" id="KW-0326">Glycosidase</keyword>
<dbReference type="Gene3D" id="2.60.120.200">
    <property type="match status" value="1"/>
</dbReference>
<name>A0A101LTL9_PICGL</name>
<dbReference type="InterPro" id="IPR000757">
    <property type="entry name" value="Beta-glucanase-like"/>
</dbReference>
<dbReference type="GO" id="GO:0005975">
    <property type="term" value="P:carbohydrate metabolic process"/>
    <property type="evidence" value="ECO:0007669"/>
    <property type="project" value="InterPro"/>
</dbReference>
<sequence>MGVPYLNNQAMGVHSSVWNADDWATRGGLVKTNWSNAPFAASYTNFHVEEACQVRSNTHLQVPAATQSISIRPSVDIHLQFAFGTP</sequence>
<protein>
    <recommendedName>
        <fullName evidence="3">GH16 domain-containing protein</fullName>
    </recommendedName>
</protein>
<feature type="domain" description="GH16" evidence="3">
    <location>
        <begin position="4"/>
        <end position="35"/>
    </location>
</feature>
<evidence type="ECO:0000256" key="2">
    <source>
        <dbReference type="ARBA" id="ARBA00023295"/>
    </source>
</evidence>
<dbReference type="InterPro" id="IPR044791">
    <property type="entry name" value="Beta-glucanase/XTH"/>
</dbReference>
<dbReference type="AlphaFoldDB" id="A0A101LTL9"/>
<keyword evidence="1" id="KW-0378">Hydrolase</keyword>
<geneLocation type="mitochondrion" evidence="4"/>
<comment type="caution">
    <text evidence="4">The sequence shown here is derived from an EMBL/GenBank/DDBJ whole genome shotgun (WGS) entry which is preliminary data.</text>
</comment>
<dbReference type="PANTHER" id="PTHR31062">
    <property type="entry name" value="XYLOGLUCAN ENDOTRANSGLUCOSYLASE/HYDROLASE PROTEIN 8-RELATED"/>
    <property type="match status" value="1"/>
</dbReference>
<proteinExistence type="predicted"/>
<organism evidence="4">
    <name type="scientific">Picea glauca</name>
    <name type="common">White spruce</name>
    <name type="synonym">Pinus glauca</name>
    <dbReference type="NCBI Taxonomy" id="3330"/>
    <lineage>
        <taxon>Eukaryota</taxon>
        <taxon>Viridiplantae</taxon>
        <taxon>Streptophyta</taxon>
        <taxon>Embryophyta</taxon>
        <taxon>Tracheophyta</taxon>
        <taxon>Spermatophyta</taxon>
        <taxon>Pinopsida</taxon>
        <taxon>Pinidae</taxon>
        <taxon>Conifers I</taxon>
        <taxon>Pinales</taxon>
        <taxon>Pinaceae</taxon>
        <taxon>Picea</taxon>
    </lineage>
</organism>
<dbReference type="GO" id="GO:0004553">
    <property type="term" value="F:hydrolase activity, hydrolyzing O-glycosyl compounds"/>
    <property type="evidence" value="ECO:0007669"/>
    <property type="project" value="InterPro"/>
</dbReference>
<evidence type="ECO:0000259" key="3">
    <source>
        <dbReference type="Pfam" id="PF00722"/>
    </source>
</evidence>
<accession>A0A101LTL9</accession>
<reference evidence="4" key="1">
    <citation type="journal article" date="2015" name="Genome Biol. Evol.">
        <title>Organellar Genomes of White Spruce (Picea glauca): Assembly and Annotation.</title>
        <authorList>
            <person name="Jackman S.D."/>
            <person name="Warren R.L."/>
            <person name="Gibb E.A."/>
            <person name="Vandervalk B.P."/>
            <person name="Mohamadi H."/>
            <person name="Chu J."/>
            <person name="Raymond A."/>
            <person name="Pleasance S."/>
            <person name="Coope R."/>
            <person name="Wildung M.R."/>
            <person name="Ritland C.E."/>
            <person name="Bousquet J."/>
            <person name="Jones S.J."/>
            <person name="Bohlmann J."/>
            <person name="Birol I."/>
        </authorList>
    </citation>
    <scope>NUCLEOTIDE SEQUENCE [LARGE SCALE GENOMIC DNA]</scope>
    <source>
        <tissue evidence="4">Flushing bud</tissue>
    </source>
</reference>
<dbReference type="EMBL" id="LKAM01000030">
    <property type="protein sequence ID" value="KUM45124.1"/>
    <property type="molecule type" value="Genomic_DNA"/>
</dbReference>
<dbReference type="SUPFAM" id="SSF49899">
    <property type="entry name" value="Concanavalin A-like lectins/glucanases"/>
    <property type="match status" value="1"/>
</dbReference>
<dbReference type="Pfam" id="PF00722">
    <property type="entry name" value="Glyco_hydro_16"/>
    <property type="match status" value="1"/>
</dbReference>
<dbReference type="InterPro" id="IPR013320">
    <property type="entry name" value="ConA-like_dom_sf"/>
</dbReference>
<keyword evidence="4" id="KW-0496">Mitochondrion</keyword>
<evidence type="ECO:0000313" key="4">
    <source>
        <dbReference type="EMBL" id="KUM45124.1"/>
    </source>
</evidence>
<evidence type="ECO:0000256" key="1">
    <source>
        <dbReference type="ARBA" id="ARBA00022801"/>
    </source>
</evidence>